<evidence type="ECO:0000256" key="2">
    <source>
        <dbReference type="ARBA" id="ARBA00022840"/>
    </source>
</evidence>
<dbReference type="InterPro" id="IPR017170">
    <property type="entry name" value="Lhr-like"/>
</dbReference>
<dbReference type="Pfam" id="PF00271">
    <property type="entry name" value="Helicase_C"/>
    <property type="match status" value="1"/>
</dbReference>
<comment type="similarity">
    <text evidence="3">Belongs to the Lhr helicase family. Lhr-Core subfamily.</text>
</comment>
<evidence type="ECO:0000313" key="7">
    <source>
        <dbReference type="EMBL" id="GGT95712.1"/>
    </source>
</evidence>
<dbReference type="GO" id="GO:0004386">
    <property type="term" value="F:helicase activity"/>
    <property type="evidence" value="ECO:0007669"/>
    <property type="project" value="UniProtKB-KW"/>
</dbReference>
<reference evidence="8" key="2">
    <citation type="submission" date="2018-04" db="EMBL/GenBank/DDBJ databases">
        <title>Complete genome sequence of Sulfodiicoccus acidiphilus strain HS-1.</title>
        <authorList>
            <person name="Sakai H.D."/>
            <person name="Kurosawa N."/>
        </authorList>
    </citation>
    <scope>NUCLEOTIDE SEQUENCE [LARGE SCALE GENOMIC DNA]</scope>
    <source>
        <strain evidence="8">HS-1</strain>
    </source>
</reference>
<dbReference type="Pfam" id="PF00270">
    <property type="entry name" value="DEAD"/>
    <property type="match status" value="1"/>
</dbReference>
<dbReference type="Proteomes" id="UP000276741">
    <property type="component" value="Chromosome"/>
</dbReference>
<dbReference type="EMBL" id="BMQS01000009">
    <property type="protein sequence ID" value="GGT95712.1"/>
    <property type="molecule type" value="Genomic_DNA"/>
</dbReference>
<dbReference type="KEGG" id="sacd:HS1genome_1038"/>
<dbReference type="PANTHER" id="PTHR47962:SF5">
    <property type="entry name" value="ATP-DEPENDENT HELICASE LHR-RELATED"/>
    <property type="match status" value="1"/>
</dbReference>
<accession>A0A348B397</accession>
<evidence type="ECO:0000313" key="6">
    <source>
        <dbReference type="EMBL" id="BBD72649.1"/>
    </source>
</evidence>
<dbReference type="GeneID" id="38666552"/>
<organism evidence="6 8">
    <name type="scientific">Sulfodiicoccus acidiphilus</name>
    <dbReference type="NCBI Taxonomy" id="1670455"/>
    <lineage>
        <taxon>Archaea</taxon>
        <taxon>Thermoproteota</taxon>
        <taxon>Thermoprotei</taxon>
        <taxon>Sulfolobales</taxon>
        <taxon>Sulfolobaceae</taxon>
        <taxon>Sulfodiicoccus</taxon>
    </lineage>
</organism>
<dbReference type="SMART" id="SM00487">
    <property type="entry name" value="DEXDc"/>
    <property type="match status" value="1"/>
</dbReference>
<dbReference type="EMBL" id="AP018553">
    <property type="protein sequence ID" value="BBD72649.1"/>
    <property type="molecule type" value="Genomic_DNA"/>
</dbReference>
<proteinExistence type="inferred from homology"/>
<dbReference type="Proteomes" id="UP000616143">
    <property type="component" value="Unassembled WGS sequence"/>
</dbReference>
<dbReference type="AlphaFoldDB" id="A0A348B397"/>
<dbReference type="OrthoDB" id="372104at2157"/>
<protein>
    <submittedName>
        <fullName evidence="6">ATP-dependent helicase</fullName>
    </submittedName>
</protein>
<dbReference type="RefSeq" id="WP_126449915.1">
    <property type="nucleotide sequence ID" value="NZ_AP018553.1"/>
</dbReference>
<dbReference type="InterPro" id="IPR014001">
    <property type="entry name" value="Helicase_ATP-bd"/>
</dbReference>
<gene>
    <name evidence="7" type="ORF">GCM10007116_11660</name>
    <name evidence="6" type="ORF">HS1genome_1038</name>
</gene>
<dbReference type="GO" id="GO:0005524">
    <property type="term" value="F:ATP binding"/>
    <property type="evidence" value="ECO:0007669"/>
    <property type="project" value="UniProtKB-KW"/>
</dbReference>
<keyword evidence="6" id="KW-0378">Hydrolase</keyword>
<dbReference type="SUPFAM" id="SSF52540">
    <property type="entry name" value="P-loop containing nucleoside triphosphate hydrolases"/>
    <property type="match status" value="1"/>
</dbReference>
<reference evidence="7" key="4">
    <citation type="submission" date="2020-09" db="EMBL/GenBank/DDBJ databases">
        <authorList>
            <person name="Sun Q."/>
            <person name="Ohkuma M."/>
        </authorList>
    </citation>
    <scope>NUCLEOTIDE SEQUENCE</scope>
    <source>
        <strain evidence="7">JCM 31740</strain>
    </source>
</reference>
<dbReference type="PIRSF" id="PIRSF037307">
    <property type="entry name" value="Lhr-like_helic_prd"/>
    <property type="match status" value="1"/>
</dbReference>
<reference evidence="7" key="1">
    <citation type="journal article" date="2014" name="Int. J. Syst. Evol. Microbiol.">
        <title>Complete genome sequence of Corynebacterium casei LMG S-19264T (=DSM 44701T), isolated from a smear-ripened cheese.</title>
        <authorList>
            <consortium name="US DOE Joint Genome Institute (JGI-PGF)"/>
            <person name="Walter F."/>
            <person name="Albersmeier A."/>
            <person name="Kalinowski J."/>
            <person name="Ruckert C."/>
        </authorList>
    </citation>
    <scope>NUCLEOTIDE SEQUENCE</scope>
    <source>
        <strain evidence="7">JCM 31740</strain>
    </source>
</reference>
<name>A0A348B397_9CREN</name>
<dbReference type="InterPro" id="IPR011545">
    <property type="entry name" value="DEAD/DEAH_box_helicase_dom"/>
</dbReference>
<feature type="domain" description="Helicase C-terminal" evidence="5">
    <location>
        <begin position="219"/>
        <end position="383"/>
    </location>
</feature>
<feature type="domain" description="Helicase ATP-binding" evidence="4">
    <location>
        <begin position="31"/>
        <end position="209"/>
    </location>
</feature>
<dbReference type="InterPro" id="IPR001650">
    <property type="entry name" value="Helicase_C-like"/>
</dbReference>
<dbReference type="PROSITE" id="PS51194">
    <property type="entry name" value="HELICASE_CTER"/>
    <property type="match status" value="1"/>
</dbReference>
<sequence length="918" mass="104853">MRNILSLDRRICELLEERKWSGFTEAQLRAIPEILEGKNVLIVAPTGYGKTEAALLPVLHMMLNSPTKPVSLVYITPMKALINDLTLRISWWANKLGLSVSRKHGEVPQKERTGRLRNAPHIMVTTPEGLEVDLDWANKFREYYRNVKWMIIDEVHELIPTKRGAQLSVLAERLKELAGYDFQRIGLSATVGNPKTLSDYLFGTSIRRRVVVRVKTSKLIDVNVNKVQEELGWEGGAKAIAKGLKPPTLIFTNSRFSTERLFEEMERLKVQKVYVHHSSISRDMKNIAEDNLRKGEADAIICTKTLELGIDVGKIRKVILYRPPPSVASFLQRVGRSGHSIDGKIEGEVICLTDFDVLEAISLIELSKEGKIEGLEPIQEPLDVAAREVLGVVLQKGEVEVGQIYRIIRGSKYFRRLRPETFDELISYMEKNELLVVEGGKTSLGRGFFRIWQFDHKKRLPWVRSFSEFFSMISGNDVFLLRYEGKPVGEIDAPYVYRYIRNGDVIRISGRLWKVMRINNNVMLIDVIPVTKGEAEIPIWRGDSIIRSSLLVKEIPKILYNENEVVSRIRSWYIERGLPIPSNNVIFVEKGQGETVFSTLIDEKVSMTLAHMLMFEVSSKDTINTFARASIYGFSIKGEEDLLWKLASKSREEVKKIALAAVRRSPLFYSVMKEIQTSFGKMGKTSQKEDKLLIREALKQTVQRYFAIKRTVRYLERLNSGELTVVNLESQSPLGKAVLGSPPIRPWFSDPFRIIAETLEGGAYTVTELSEMVSLPPSTVEARLKKMRRGTGERRTISFIDVDDAEIRWCLAKDLRKIYGSDSFYSSFHPNEVDQSAIAMIRTGQDDGFLEMLFTPKEIIEDPDLYRRKIPFEEVAELRVKDPAEPILQSPRYYFISRDLLPIILLNATSYIQSLKYS</sequence>
<dbReference type="PROSITE" id="PS51192">
    <property type="entry name" value="HELICASE_ATP_BIND_1"/>
    <property type="match status" value="1"/>
</dbReference>
<dbReference type="InterPro" id="IPR052511">
    <property type="entry name" value="ATP-dep_Helicase"/>
</dbReference>
<evidence type="ECO:0000313" key="8">
    <source>
        <dbReference type="Proteomes" id="UP000276741"/>
    </source>
</evidence>
<keyword evidence="6" id="KW-0347">Helicase</keyword>
<reference evidence="6" key="3">
    <citation type="journal article" date="2019" name="BMC Res. Notes">
        <title>Complete genome sequence of the Sulfodiicoccus acidiphilus strain HS-1T, the first crenarchaeon that lacks polB3, isolated from an acidic hot spring in Ohwaku-dani, Hakone, Japan.</title>
        <authorList>
            <person name="Sakai H.D."/>
            <person name="Kurosawa N."/>
        </authorList>
    </citation>
    <scope>NUCLEOTIDE SEQUENCE</scope>
    <source>
        <strain evidence="6">HS-1</strain>
    </source>
</reference>
<evidence type="ECO:0000259" key="4">
    <source>
        <dbReference type="PROSITE" id="PS51192"/>
    </source>
</evidence>
<dbReference type="GO" id="GO:0003677">
    <property type="term" value="F:DNA binding"/>
    <property type="evidence" value="ECO:0007669"/>
    <property type="project" value="TreeGrafter"/>
</dbReference>
<keyword evidence="1" id="KW-0547">Nucleotide-binding</keyword>
<dbReference type="SMART" id="SM00490">
    <property type="entry name" value="HELICc"/>
    <property type="match status" value="1"/>
</dbReference>
<dbReference type="InterPro" id="IPR027417">
    <property type="entry name" value="P-loop_NTPase"/>
</dbReference>
<dbReference type="GO" id="GO:0016887">
    <property type="term" value="F:ATP hydrolysis activity"/>
    <property type="evidence" value="ECO:0007669"/>
    <property type="project" value="TreeGrafter"/>
</dbReference>
<keyword evidence="8" id="KW-1185">Reference proteome</keyword>
<dbReference type="PANTHER" id="PTHR47962">
    <property type="entry name" value="ATP-DEPENDENT HELICASE LHR-RELATED-RELATED"/>
    <property type="match status" value="1"/>
</dbReference>
<dbReference type="GO" id="GO:0140097">
    <property type="term" value="F:catalytic activity, acting on DNA"/>
    <property type="evidence" value="ECO:0007669"/>
    <property type="project" value="UniProtKB-ARBA"/>
</dbReference>
<evidence type="ECO:0000259" key="5">
    <source>
        <dbReference type="PROSITE" id="PS51194"/>
    </source>
</evidence>
<evidence type="ECO:0000256" key="3">
    <source>
        <dbReference type="ARBA" id="ARBA00093467"/>
    </source>
</evidence>
<dbReference type="Gene3D" id="3.40.50.300">
    <property type="entry name" value="P-loop containing nucleotide triphosphate hydrolases"/>
    <property type="match status" value="2"/>
</dbReference>
<keyword evidence="2" id="KW-0067">ATP-binding</keyword>
<evidence type="ECO:0000256" key="1">
    <source>
        <dbReference type="ARBA" id="ARBA00022741"/>
    </source>
</evidence>